<dbReference type="InterPro" id="IPR036063">
    <property type="entry name" value="Smr_dom_sf"/>
</dbReference>
<dbReference type="AlphaFoldDB" id="A0A512M5N1"/>
<name>A0A512M5N1_9BACT</name>
<accession>A0A512M5N1</accession>
<sequence>MNDDVPEQEPVEIEITDELDLHTFQPREVSDLLEDYLGECLKRGLLNVRVIHGKGTGALRIGVHEKLARMDIVEAITWPASADTGGWGATWVRLRAVK</sequence>
<dbReference type="Proteomes" id="UP000321577">
    <property type="component" value="Unassembled WGS sequence"/>
</dbReference>
<dbReference type="Pfam" id="PF01713">
    <property type="entry name" value="Smr"/>
    <property type="match status" value="1"/>
</dbReference>
<dbReference type="InterPro" id="IPR002625">
    <property type="entry name" value="Smr_dom"/>
</dbReference>
<keyword evidence="3" id="KW-1185">Reference proteome</keyword>
<evidence type="ECO:0000313" key="2">
    <source>
        <dbReference type="EMBL" id="GEP41661.1"/>
    </source>
</evidence>
<dbReference type="EMBL" id="BKAG01000004">
    <property type="protein sequence ID" value="GEP41661.1"/>
    <property type="molecule type" value="Genomic_DNA"/>
</dbReference>
<dbReference type="SMART" id="SM00463">
    <property type="entry name" value="SMR"/>
    <property type="match status" value="1"/>
</dbReference>
<dbReference type="Gene3D" id="3.30.1370.110">
    <property type="match status" value="1"/>
</dbReference>
<proteinExistence type="predicted"/>
<reference evidence="2 3" key="1">
    <citation type="submission" date="2019-07" db="EMBL/GenBank/DDBJ databases">
        <title>Whole genome shotgun sequence of Brevifollis gellanilyticus NBRC 108608.</title>
        <authorList>
            <person name="Hosoyama A."/>
            <person name="Uohara A."/>
            <person name="Ohji S."/>
            <person name="Ichikawa N."/>
        </authorList>
    </citation>
    <scope>NUCLEOTIDE SEQUENCE [LARGE SCALE GENOMIC DNA]</scope>
    <source>
        <strain evidence="2 3">NBRC 108608</strain>
    </source>
</reference>
<dbReference type="SUPFAM" id="SSF160443">
    <property type="entry name" value="SMR domain-like"/>
    <property type="match status" value="1"/>
</dbReference>
<comment type="caution">
    <text evidence="2">The sequence shown here is derived from an EMBL/GenBank/DDBJ whole genome shotgun (WGS) entry which is preliminary data.</text>
</comment>
<evidence type="ECO:0000313" key="3">
    <source>
        <dbReference type="Proteomes" id="UP000321577"/>
    </source>
</evidence>
<dbReference type="OrthoDB" id="9808166at2"/>
<gene>
    <name evidence="2" type="ORF">BGE01nite_09520</name>
</gene>
<dbReference type="PROSITE" id="PS50828">
    <property type="entry name" value="SMR"/>
    <property type="match status" value="1"/>
</dbReference>
<dbReference type="RefSeq" id="WP_146849119.1">
    <property type="nucleotide sequence ID" value="NZ_BKAG01000004.1"/>
</dbReference>
<organism evidence="2 3">
    <name type="scientific">Brevifollis gellanilyticus</name>
    <dbReference type="NCBI Taxonomy" id="748831"/>
    <lineage>
        <taxon>Bacteria</taxon>
        <taxon>Pseudomonadati</taxon>
        <taxon>Verrucomicrobiota</taxon>
        <taxon>Verrucomicrobiia</taxon>
        <taxon>Verrucomicrobiales</taxon>
        <taxon>Verrucomicrobiaceae</taxon>
    </lineage>
</organism>
<evidence type="ECO:0000259" key="1">
    <source>
        <dbReference type="PROSITE" id="PS50828"/>
    </source>
</evidence>
<feature type="domain" description="Smr" evidence="1">
    <location>
        <begin position="19"/>
        <end position="95"/>
    </location>
</feature>
<protein>
    <recommendedName>
        <fullName evidence="1">Smr domain-containing protein</fullName>
    </recommendedName>
</protein>